<dbReference type="Proteomes" id="UP000613840">
    <property type="component" value="Unassembled WGS sequence"/>
</dbReference>
<evidence type="ECO:0000313" key="3">
    <source>
        <dbReference type="Proteomes" id="UP000613840"/>
    </source>
</evidence>
<dbReference type="EMBL" id="BMMZ01000002">
    <property type="protein sequence ID" value="GGL52425.1"/>
    <property type="molecule type" value="Genomic_DNA"/>
</dbReference>
<reference evidence="2" key="1">
    <citation type="journal article" date="2014" name="Int. J. Syst. Evol. Microbiol.">
        <title>Complete genome sequence of Corynebacterium casei LMG S-19264T (=DSM 44701T), isolated from a smear-ripened cheese.</title>
        <authorList>
            <consortium name="US DOE Joint Genome Institute (JGI-PGF)"/>
            <person name="Walter F."/>
            <person name="Albersmeier A."/>
            <person name="Kalinowski J."/>
            <person name="Ruckert C."/>
        </authorList>
    </citation>
    <scope>NUCLEOTIDE SEQUENCE</scope>
    <source>
        <strain evidence="2">CGMCC 4.7306</strain>
    </source>
</reference>
<dbReference type="RefSeq" id="WP_188893942.1">
    <property type="nucleotide sequence ID" value="NZ_BMMZ01000002.1"/>
</dbReference>
<dbReference type="AlphaFoldDB" id="A0A917S3C0"/>
<evidence type="ECO:0008006" key="4">
    <source>
        <dbReference type="Google" id="ProtNLM"/>
    </source>
</evidence>
<evidence type="ECO:0000313" key="2">
    <source>
        <dbReference type="EMBL" id="GGL52425.1"/>
    </source>
</evidence>
<name>A0A917S3C0_9ACTN</name>
<feature type="region of interest" description="Disordered" evidence="1">
    <location>
        <begin position="1"/>
        <end position="20"/>
    </location>
</feature>
<proteinExistence type="predicted"/>
<organism evidence="2 3">
    <name type="scientific">Microlunatus endophyticus</name>
    <dbReference type="NCBI Taxonomy" id="1716077"/>
    <lineage>
        <taxon>Bacteria</taxon>
        <taxon>Bacillati</taxon>
        <taxon>Actinomycetota</taxon>
        <taxon>Actinomycetes</taxon>
        <taxon>Propionibacteriales</taxon>
        <taxon>Propionibacteriaceae</taxon>
        <taxon>Microlunatus</taxon>
    </lineage>
</organism>
<sequence length="429" mass="47884">MPAQPTTGQPTTGQHRTASGVSVRAADAWVSALSNLVAVRSPLSGQLAERLTIRQDLSRAQRVRLDRLVPWARQLAEPAPVPRLRSGEIPFAVLGYRTPDYEAASRNIGDWVQTIAMMSHVIRRPDVRFTGDDEVAGLFNRLRSRMPAGSRIDGPSGTLRLVEVNRDASWYDSLPEPTWAFVFGWYFKLPFGRHPEFWLNPRIIPIFLSFHISRGDQLSDKAYDYLREHAPIGCRDWPTVRILRGRGIPAYFSGCVTTTIGSLFPPVHPDRTKPVAYVDVEPPQDAAGVVALRSLDNALRELPLAESLGRAVRRQYAYRSRYSRIVTSRLHTLLPALSCGLSVDWRPRDPNDRRFEGLAGPTAEPMDEMAARVSGIARVVLDAILTGRSKSEVYARYRDEVAEEVAVAELRLSAEEQSRQPFGRPAAGL</sequence>
<comment type="caution">
    <text evidence="2">The sequence shown here is derived from an EMBL/GenBank/DDBJ whole genome shotgun (WGS) entry which is preliminary data.</text>
</comment>
<reference evidence="2" key="2">
    <citation type="submission" date="2020-09" db="EMBL/GenBank/DDBJ databases">
        <authorList>
            <person name="Sun Q."/>
            <person name="Zhou Y."/>
        </authorList>
    </citation>
    <scope>NUCLEOTIDE SEQUENCE</scope>
    <source>
        <strain evidence="2">CGMCC 4.7306</strain>
    </source>
</reference>
<keyword evidence="3" id="KW-1185">Reference proteome</keyword>
<feature type="compositionally biased region" description="Low complexity" evidence="1">
    <location>
        <begin position="1"/>
        <end position="14"/>
    </location>
</feature>
<accession>A0A917S3C0</accession>
<protein>
    <recommendedName>
        <fullName evidence="4">Polysaccharide pyruvyl transferase domain-containing protein</fullName>
    </recommendedName>
</protein>
<evidence type="ECO:0000256" key="1">
    <source>
        <dbReference type="SAM" id="MobiDB-lite"/>
    </source>
</evidence>
<gene>
    <name evidence="2" type="ORF">GCM10011575_08480</name>
</gene>